<evidence type="ECO:0000313" key="5">
    <source>
        <dbReference type="EMBL" id="CAF9917726.1"/>
    </source>
</evidence>
<dbReference type="InterPro" id="IPR036163">
    <property type="entry name" value="HMA_dom_sf"/>
</dbReference>
<dbReference type="GO" id="GO:0005507">
    <property type="term" value="F:copper ion binding"/>
    <property type="evidence" value="ECO:0007669"/>
    <property type="project" value="InterPro"/>
</dbReference>
<dbReference type="PANTHER" id="PTHR10003">
    <property type="entry name" value="SUPEROXIDE DISMUTASE CU-ZN -RELATED"/>
    <property type="match status" value="1"/>
</dbReference>
<accession>A0A8H3F1U9</accession>
<gene>
    <name evidence="5" type="primary">CCS1</name>
    <name evidence="5" type="ORF">ALECFALPRED_000348</name>
</gene>
<protein>
    <recommendedName>
        <fullName evidence="3">Superoxide dismutase 1 copper chaperone</fullName>
    </recommendedName>
</protein>
<evidence type="ECO:0000256" key="1">
    <source>
        <dbReference type="ARBA" id="ARBA00001973"/>
    </source>
</evidence>
<proteinExistence type="inferred from homology"/>
<dbReference type="AlphaFoldDB" id="A0A8H3F1U9"/>
<dbReference type="InterPro" id="IPR006121">
    <property type="entry name" value="HMA_dom"/>
</dbReference>
<dbReference type="Gene3D" id="3.30.70.100">
    <property type="match status" value="1"/>
</dbReference>
<keyword evidence="6" id="KW-1185">Reference proteome</keyword>
<evidence type="ECO:0000256" key="2">
    <source>
        <dbReference type="ARBA" id="ARBA00010636"/>
    </source>
</evidence>
<evidence type="ECO:0000259" key="4">
    <source>
        <dbReference type="PROSITE" id="PS50846"/>
    </source>
</evidence>
<name>A0A8H3F1U9_9LECA</name>
<dbReference type="Pfam" id="PF00403">
    <property type="entry name" value="HMA"/>
    <property type="match status" value="1"/>
</dbReference>
<dbReference type="SUPFAM" id="SSF49329">
    <property type="entry name" value="Cu,Zn superoxide dismutase-like"/>
    <property type="match status" value="1"/>
</dbReference>
<dbReference type="InterPro" id="IPR024134">
    <property type="entry name" value="SOD_Cu/Zn_/chaperone"/>
</dbReference>
<evidence type="ECO:0000313" key="6">
    <source>
        <dbReference type="Proteomes" id="UP000664203"/>
    </source>
</evidence>
<dbReference type="SUPFAM" id="SSF55008">
    <property type="entry name" value="HMA, heavy metal-associated domain"/>
    <property type="match status" value="1"/>
</dbReference>
<dbReference type="Proteomes" id="UP000664203">
    <property type="component" value="Unassembled WGS sequence"/>
</dbReference>
<dbReference type="PROSITE" id="PS50846">
    <property type="entry name" value="HMA_2"/>
    <property type="match status" value="1"/>
</dbReference>
<comment type="caution">
    <text evidence="5">The sequence shown here is derived from an EMBL/GenBank/DDBJ whole genome shotgun (WGS) entry which is preliminary data.</text>
</comment>
<organism evidence="5 6">
    <name type="scientific">Alectoria fallacina</name>
    <dbReference type="NCBI Taxonomy" id="1903189"/>
    <lineage>
        <taxon>Eukaryota</taxon>
        <taxon>Fungi</taxon>
        <taxon>Dikarya</taxon>
        <taxon>Ascomycota</taxon>
        <taxon>Pezizomycotina</taxon>
        <taxon>Lecanoromycetes</taxon>
        <taxon>OSLEUM clade</taxon>
        <taxon>Lecanoromycetidae</taxon>
        <taxon>Lecanorales</taxon>
        <taxon>Lecanorineae</taxon>
        <taxon>Parmeliaceae</taxon>
        <taxon>Alectoria</taxon>
    </lineage>
</organism>
<sequence>MLPTYQATFSVPMHCDDCIEDISVALSKLPGIQETDFSLPKQLLTTTSTAAPSAIISTIQGTGRTAIVRGSGKANSAAVCILETPPPPTPPSVPEASPIRGLARLIELSDRITLLDTTLTGLPKGAYNASIRQSGDISNAPGSMGGVFTGLEGDKTGNLGKLEVDETGRGSLVGEVDWRVWEMVGRGVVVEKLGDEREEGGDGLVVGVVARSAGVWENEKVVCGCSGKTVWEEREEMVGKGML</sequence>
<evidence type="ECO:0000256" key="3">
    <source>
        <dbReference type="ARBA" id="ARBA00016103"/>
    </source>
</evidence>
<dbReference type="EMBL" id="CAJPDR010000103">
    <property type="protein sequence ID" value="CAF9917726.1"/>
    <property type="molecule type" value="Genomic_DNA"/>
</dbReference>
<comment type="similarity">
    <text evidence="2">Belongs to the CCS1 family.</text>
</comment>
<feature type="domain" description="HMA" evidence="4">
    <location>
        <begin position="4"/>
        <end position="67"/>
    </location>
</feature>
<dbReference type="InterPro" id="IPR036423">
    <property type="entry name" value="SOD-like_Cu/Zn_dom_sf"/>
</dbReference>
<dbReference type="OrthoDB" id="666972at2759"/>
<dbReference type="Gene3D" id="2.60.40.200">
    <property type="entry name" value="Superoxide dismutase, copper/zinc binding domain"/>
    <property type="match status" value="1"/>
</dbReference>
<dbReference type="GO" id="GO:0006801">
    <property type="term" value="P:superoxide metabolic process"/>
    <property type="evidence" value="ECO:0007669"/>
    <property type="project" value="InterPro"/>
</dbReference>
<dbReference type="CDD" id="cd00371">
    <property type="entry name" value="HMA"/>
    <property type="match status" value="1"/>
</dbReference>
<comment type="cofactor">
    <cofactor evidence="1">
        <name>Cu(2+)</name>
        <dbReference type="ChEBI" id="CHEBI:29036"/>
    </cofactor>
</comment>
<reference evidence="5" key="1">
    <citation type="submission" date="2021-03" db="EMBL/GenBank/DDBJ databases">
        <authorList>
            <person name="Tagirdzhanova G."/>
        </authorList>
    </citation>
    <scope>NUCLEOTIDE SEQUENCE</scope>
</reference>